<proteinExistence type="predicted"/>
<keyword evidence="6" id="KW-0418">Kinase</keyword>
<evidence type="ECO:0000256" key="9">
    <source>
        <dbReference type="SAM" id="Phobius"/>
    </source>
</evidence>
<keyword evidence="12" id="KW-1185">Reference proteome</keyword>
<dbReference type="EMBL" id="CP072384">
    <property type="protein sequence ID" value="QUC07067.1"/>
    <property type="molecule type" value="Genomic_DNA"/>
</dbReference>
<reference evidence="11 12" key="1">
    <citation type="submission" date="2021-03" db="EMBL/GenBank/DDBJ databases">
        <title>Human Oral Microbial Genomes.</title>
        <authorList>
            <person name="Johnston C.D."/>
            <person name="Chen T."/>
            <person name="Dewhirst F.E."/>
        </authorList>
    </citation>
    <scope>NUCLEOTIDE SEQUENCE [LARGE SCALE GENOMIC DNA]</scope>
    <source>
        <strain evidence="11 12">DSMZ 100122</strain>
    </source>
</reference>
<dbReference type="RefSeq" id="WP_212321229.1">
    <property type="nucleotide sequence ID" value="NZ_AP024463.1"/>
</dbReference>
<evidence type="ECO:0000313" key="12">
    <source>
        <dbReference type="Proteomes" id="UP000678513"/>
    </source>
</evidence>
<evidence type="ECO:0000256" key="2">
    <source>
        <dbReference type="ARBA" id="ARBA00012438"/>
    </source>
</evidence>
<keyword evidence="9" id="KW-1133">Transmembrane helix</keyword>
<dbReference type="PANTHER" id="PTHR24421">
    <property type="entry name" value="NITRATE/NITRITE SENSOR PROTEIN NARX-RELATED"/>
    <property type="match status" value="1"/>
</dbReference>
<organism evidence="11 12">
    <name type="scientific">Arachnia rubra</name>
    <dbReference type="NCBI Taxonomy" id="1547448"/>
    <lineage>
        <taxon>Bacteria</taxon>
        <taxon>Bacillati</taxon>
        <taxon>Actinomycetota</taxon>
        <taxon>Actinomycetes</taxon>
        <taxon>Propionibacteriales</taxon>
        <taxon>Propionibacteriaceae</taxon>
        <taxon>Arachnia</taxon>
    </lineage>
</organism>
<feature type="transmembrane region" description="Helical" evidence="9">
    <location>
        <begin position="350"/>
        <end position="371"/>
    </location>
</feature>
<dbReference type="Gene3D" id="3.30.565.10">
    <property type="entry name" value="Histidine kinase-like ATPase, C-terminal domain"/>
    <property type="match status" value="2"/>
</dbReference>
<feature type="transmembrane region" description="Helical" evidence="9">
    <location>
        <begin position="43"/>
        <end position="71"/>
    </location>
</feature>
<evidence type="ECO:0000256" key="4">
    <source>
        <dbReference type="ARBA" id="ARBA00022679"/>
    </source>
</evidence>
<evidence type="ECO:0000256" key="8">
    <source>
        <dbReference type="ARBA" id="ARBA00023012"/>
    </source>
</evidence>
<evidence type="ECO:0000259" key="10">
    <source>
        <dbReference type="Pfam" id="PF07730"/>
    </source>
</evidence>
<dbReference type="InterPro" id="IPR036890">
    <property type="entry name" value="HATPase_C_sf"/>
</dbReference>
<keyword evidence="9" id="KW-0472">Membrane</keyword>
<name>A0ABX7Y1V4_9ACTN</name>
<evidence type="ECO:0000256" key="5">
    <source>
        <dbReference type="ARBA" id="ARBA00022741"/>
    </source>
</evidence>
<evidence type="ECO:0000256" key="3">
    <source>
        <dbReference type="ARBA" id="ARBA00022553"/>
    </source>
</evidence>
<evidence type="ECO:0000256" key="7">
    <source>
        <dbReference type="ARBA" id="ARBA00022840"/>
    </source>
</evidence>
<dbReference type="InterPro" id="IPR050482">
    <property type="entry name" value="Sensor_HK_TwoCompSys"/>
</dbReference>
<feature type="transmembrane region" description="Helical" evidence="9">
    <location>
        <begin position="438"/>
        <end position="455"/>
    </location>
</feature>
<dbReference type="Pfam" id="PF07730">
    <property type="entry name" value="HisKA_3"/>
    <property type="match status" value="1"/>
</dbReference>
<dbReference type="PANTHER" id="PTHR24421:SF10">
    <property type="entry name" value="NITRATE_NITRITE SENSOR PROTEIN NARQ"/>
    <property type="match status" value="1"/>
</dbReference>
<keyword evidence="5" id="KW-0547">Nucleotide-binding</keyword>
<dbReference type="Proteomes" id="UP000678513">
    <property type="component" value="Chromosome"/>
</dbReference>
<comment type="catalytic activity">
    <reaction evidence="1">
        <text>ATP + protein L-histidine = ADP + protein N-phospho-L-histidine.</text>
        <dbReference type="EC" id="2.7.13.3"/>
    </reaction>
</comment>
<feature type="transmembrane region" description="Helical" evidence="9">
    <location>
        <begin position="91"/>
        <end position="111"/>
    </location>
</feature>
<sequence length="725" mass="78832">MVAQLGEVAACILLLWRPWLGLGLGLLPLGLTVAFGDMDADSIFCILASATVCFRAGPMMILPVALLGTGYGAVRCLFKPGLFPLLRDSVFIYSFSALLGILLGLLLRVFLRILNRGEAQLAVLAADVTEIRSGERLRLAGELRSAVSERLAQAWAGQRAPRHTSDAWILREALERVQAACLDAVTRVRALVGMLREDPVADGSDESLAVARPREVLARMAQTLRAQGLQVELELPGRLDESSPVTQLTISRVAQLLQDSSQALRPDPLRLKVTYPPGEVRMTGELVTSRKPRPEDTAALARIRERVQALGGSFSSVSTRRGSRLSFSLPESLITSQDSAAGDEPERSPWLRAVSVALPMLALFMMALWTYRTQPLDWPLAWAGLGYLSAAILYWQLLPGGILAIVSVTGMLLTPEQTPVALSAVLLMLCWKVTRLRNRYWSIIPGAFAIAGLWGSNLDGVTASLELRVGVLMMFVGLIGFTLIRQYQTVRSRQAERTSALVEAIDAARTEERNLLARELHDVLAHHLSVILLQCMAYGESDEADEVRLALDRIAKSLEGAEGELALLTSVMSEGEEGQMPALVRPTTVAKRLKSTLAGSNFPADFKIDQDADELPPITQRTITRAMQEGVTNIIRYAKPGGRCLVELHITQDTVRLCVRSKLSASKRGSKLSLGFGLAGIRERVDLSGGKFTAGPEEDDWVVTVELPHTESEAASVGGPSAYIH</sequence>
<feature type="transmembrane region" description="Helical" evidence="9">
    <location>
        <begin position="467"/>
        <end position="484"/>
    </location>
</feature>
<keyword evidence="4" id="KW-0808">Transferase</keyword>
<feature type="transmembrane region" description="Helical" evidence="9">
    <location>
        <begin position="391"/>
        <end position="413"/>
    </location>
</feature>
<feature type="domain" description="Signal transduction histidine kinase subgroup 3 dimerisation and phosphoacceptor" evidence="10">
    <location>
        <begin position="512"/>
        <end position="564"/>
    </location>
</feature>
<dbReference type="InterPro" id="IPR011712">
    <property type="entry name" value="Sig_transdc_His_kin_sub3_dim/P"/>
</dbReference>
<protein>
    <recommendedName>
        <fullName evidence="2">histidine kinase</fullName>
        <ecNumber evidence="2">2.7.13.3</ecNumber>
    </recommendedName>
</protein>
<keyword evidence="3" id="KW-0597">Phosphoprotein</keyword>
<evidence type="ECO:0000256" key="6">
    <source>
        <dbReference type="ARBA" id="ARBA00022777"/>
    </source>
</evidence>
<keyword evidence="8" id="KW-0902">Two-component regulatory system</keyword>
<dbReference type="EC" id="2.7.13.3" evidence="2"/>
<accession>A0ABX7Y1V4</accession>
<keyword evidence="7" id="KW-0067">ATP-binding</keyword>
<dbReference type="Gene3D" id="1.20.5.1930">
    <property type="match status" value="1"/>
</dbReference>
<dbReference type="SUPFAM" id="SSF55874">
    <property type="entry name" value="ATPase domain of HSP90 chaperone/DNA topoisomerase II/histidine kinase"/>
    <property type="match status" value="1"/>
</dbReference>
<keyword evidence="9" id="KW-0812">Transmembrane</keyword>
<feature type="transmembrane region" description="Helical" evidence="9">
    <location>
        <begin position="16"/>
        <end position="36"/>
    </location>
</feature>
<evidence type="ECO:0000256" key="1">
    <source>
        <dbReference type="ARBA" id="ARBA00000085"/>
    </source>
</evidence>
<evidence type="ECO:0000313" key="11">
    <source>
        <dbReference type="EMBL" id="QUC07067.1"/>
    </source>
</evidence>
<gene>
    <name evidence="11" type="ORF">J5A65_08870</name>
</gene>
<dbReference type="CDD" id="cd16917">
    <property type="entry name" value="HATPase_UhpB-NarQ-NarX-like"/>
    <property type="match status" value="1"/>
</dbReference>